<organism evidence="2 3">
    <name type="scientific">Alteribacillus bidgolensis</name>
    <dbReference type="NCBI Taxonomy" id="930129"/>
    <lineage>
        <taxon>Bacteria</taxon>
        <taxon>Bacillati</taxon>
        <taxon>Bacillota</taxon>
        <taxon>Bacilli</taxon>
        <taxon>Bacillales</taxon>
        <taxon>Bacillaceae</taxon>
        <taxon>Alteribacillus</taxon>
    </lineage>
</organism>
<evidence type="ECO:0000313" key="3">
    <source>
        <dbReference type="Proteomes" id="UP000199017"/>
    </source>
</evidence>
<dbReference type="PROSITE" id="PS51257">
    <property type="entry name" value="PROKAR_LIPOPROTEIN"/>
    <property type="match status" value="1"/>
</dbReference>
<dbReference type="Proteomes" id="UP000199017">
    <property type="component" value="Unassembled WGS sequence"/>
</dbReference>
<dbReference type="EMBL" id="FNDU01000018">
    <property type="protein sequence ID" value="SDI99894.1"/>
    <property type="molecule type" value="Genomic_DNA"/>
</dbReference>
<feature type="chain" id="PRO_5038697533" evidence="1">
    <location>
        <begin position="18"/>
        <end position="142"/>
    </location>
</feature>
<keyword evidence="1" id="KW-0732">Signal</keyword>
<feature type="signal peptide" evidence="1">
    <location>
        <begin position="1"/>
        <end position="17"/>
    </location>
</feature>
<sequence length="142" mass="16626">MKRFVCLLLLVVGIFTACGSGGETLQEYEYEDFRDMVNADDFTGFSYMLTDYQTHEEGYITMIEDVFERTGEQLIYTNVQEYDDDVHEFFNEESRDPDLILPGDKVVYVKEGTVISEFPIENSVLQTDEYNQELQHFIETHQ</sequence>
<protein>
    <submittedName>
        <fullName evidence="2">Uncharacterized protein</fullName>
    </submittedName>
</protein>
<dbReference type="AlphaFoldDB" id="A0A1G8Q558"/>
<accession>A0A1G8Q558</accession>
<proteinExistence type="predicted"/>
<evidence type="ECO:0000313" key="2">
    <source>
        <dbReference type="EMBL" id="SDI99894.1"/>
    </source>
</evidence>
<reference evidence="2 3" key="1">
    <citation type="submission" date="2016-10" db="EMBL/GenBank/DDBJ databases">
        <authorList>
            <person name="de Groot N.N."/>
        </authorList>
    </citation>
    <scope>NUCLEOTIDE SEQUENCE [LARGE SCALE GENOMIC DNA]</scope>
    <source>
        <strain evidence="3">P4B,CCM 7963,CECT 7998,DSM 25260,IBRC-M 10614,KCTC 13821</strain>
    </source>
</reference>
<keyword evidence="3" id="KW-1185">Reference proteome</keyword>
<dbReference type="STRING" id="930129.SAMN05216352_1184"/>
<dbReference type="RefSeq" id="WP_091587649.1">
    <property type="nucleotide sequence ID" value="NZ_FNDU01000018.1"/>
</dbReference>
<gene>
    <name evidence="2" type="ORF">SAMN05216352_1184</name>
</gene>
<name>A0A1G8Q558_9BACI</name>
<dbReference type="OrthoDB" id="2973404at2"/>
<evidence type="ECO:0000256" key="1">
    <source>
        <dbReference type="SAM" id="SignalP"/>
    </source>
</evidence>